<feature type="compositionally biased region" description="Basic and acidic residues" evidence="5">
    <location>
        <begin position="265"/>
        <end position="290"/>
    </location>
</feature>
<evidence type="ECO:0000313" key="8">
    <source>
        <dbReference type="EMBL" id="VVT53743.1"/>
    </source>
</evidence>
<dbReference type="InterPro" id="IPR014710">
    <property type="entry name" value="RmlC-like_jellyroll"/>
</dbReference>
<dbReference type="SUPFAM" id="SSF51182">
    <property type="entry name" value="RmlC-like cupins"/>
    <property type="match status" value="1"/>
</dbReference>
<dbReference type="EMBL" id="CABVLU010000003">
    <property type="protein sequence ID" value="VVT53743.1"/>
    <property type="molecule type" value="Genomic_DNA"/>
</dbReference>
<comment type="subcellular location">
    <subcellularLocation>
        <location evidence="1">Nucleus</location>
    </subcellularLocation>
</comment>
<dbReference type="GO" id="GO:0019237">
    <property type="term" value="F:centromeric DNA binding"/>
    <property type="evidence" value="ECO:0007669"/>
    <property type="project" value="InterPro"/>
</dbReference>
<dbReference type="Pfam" id="PF11699">
    <property type="entry name" value="CENP-C_C"/>
    <property type="match status" value="1"/>
</dbReference>
<dbReference type="GO" id="GO:0051315">
    <property type="term" value="P:attachment of mitotic spindle microtubules to kinetochore"/>
    <property type="evidence" value="ECO:0007669"/>
    <property type="project" value="TreeGrafter"/>
</dbReference>
<organism evidence="8 9">
    <name type="scientific">Magnusiomyces paraingens</name>
    <dbReference type="NCBI Taxonomy" id="2606893"/>
    <lineage>
        <taxon>Eukaryota</taxon>
        <taxon>Fungi</taxon>
        <taxon>Dikarya</taxon>
        <taxon>Ascomycota</taxon>
        <taxon>Saccharomycotina</taxon>
        <taxon>Dipodascomycetes</taxon>
        <taxon>Dipodascales</taxon>
        <taxon>Dipodascaceae</taxon>
        <taxon>Magnusiomyces</taxon>
    </lineage>
</organism>
<feature type="compositionally biased region" description="Polar residues" evidence="5">
    <location>
        <begin position="247"/>
        <end position="261"/>
    </location>
</feature>
<dbReference type="PANTHER" id="PTHR16684">
    <property type="entry name" value="CENTROMERE PROTEIN C"/>
    <property type="match status" value="1"/>
</dbReference>
<feature type="compositionally biased region" description="Basic and acidic residues" evidence="5">
    <location>
        <begin position="360"/>
        <end position="369"/>
    </location>
</feature>
<proteinExistence type="inferred from homology"/>
<feature type="domain" description="Mif2 N-terminal" evidence="7">
    <location>
        <begin position="17"/>
        <end position="129"/>
    </location>
</feature>
<feature type="region of interest" description="Disordered" evidence="5">
    <location>
        <begin position="679"/>
        <end position="710"/>
    </location>
</feature>
<feature type="compositionally biased region" description="Basic residues" evidence="5">
    <location>
        <begin position="694"/>
        <end position="705"/>
    </location>
</feature>
<dbReference type="GO" id="GO:0000776">
    <property type="term" value="C:kinetochore"/>
    <property type="evidence" value="ECO:0007669"/>
    <property type="project" value="InterPro"/>
</dbReference>
<gene>
    <name evidence="8" type="ORF">SAPINGB_P003727</name>
</gene>
<feature type="compositionally biased region" description="Acidic residues" evidence="5">
    <location>
        <begin position="391"/>
        <end position="400"/>
    </location>
</feature>
<evidence type="ECO:0000256" key="3">
    <source>
        <dbReference type="ARBA" id="ARBA00023125"/>
    </source>
</evidence>
<feature type="compositionally biased region" description="Polar residues" evidence="5">
    <location>
        <begin position="185"/>
        <end position="197"/>
    </location>
</feature>
<evidence type="ECO:0000256" key="5">
    <source>
        <dbReference type="SAM" id="MobiDB-lite"/>
    </source>
</evidence>
<evidence type="ECO:0008006" key="10">
    <source>
        <dbReference type="Google" id="ProtNLM"/>
    </source>
</evidence>
<keyword evidence="4" id="KW-0539">Nucleus</keyword>
<feature type="compositionally biased region" description="Acidic residues" evidence="5">
    <location>
        <begin position="456"/>
        <end position="472"/>
    </location>
</feature>
<feature type="compositionally biased region" description="Acidic residues" evidence="5">
    <location>
        <begin position="881"/>
        <end position="894"/>
    </location>
</feature>
<keyword evidence="3" id="KW-0238">DNA-binding</keyword>
<evidence type="ECO:0000259" key="6">
    <source>
        <dbReference type="Pfam" id="PF11699"/>
    </source>
</evidence>
<feature type="domain" description="Mif2/CENP-C cupin" evidence="6">
    <location>
        <begin position="789"/>
        <end position="861"/>
    </location>
</feature>
<dbReference type="GO" id="GO:0051382">
    <property type="term" value="P:kinetochore assembly"/>
    <property type="evidence" value="ECO:0007669"/>
    <property type="project" value="InterPro"/>
</dbReference>
<evidence type="ECO:0000256" key="2">
    <source>
        <dbReference type="ARBA" id="ARBA00010291"/>
    </source>
</evidence>
<sequence length="894" mass="98764">MKPKHHRNSSHVNDKNQLGTIGRKGGTVLPDGIRRDETGMELMEDYYDSPSNDKQKSLASAQKDVGPSKNKTETRHNHAARIFSTPTATYSKKSLNDSNKSTKSFNSMYRRATTGPLVSSPANRQKNSFNEVISATQSTLAARLKDSPTVLSDKDMFSHSVDDVSMDLTNNRLKSPRSESLAGKSKSSFVNSSPIRNGQLQDTSFLQVSTEATKKIQNEYILSPTSNGKKMASSSVKPRLSTRMKSLNLAQSQNPTKSAPSLQHKRNEERNELNSAKSHDPLKKATESIKAKKIAQRTNSIVEEENDGLPLPVSRTGPKQGGELLFAYTSEEEEENSPTEDLPKRKQSYASQKGRRKIENKKIVSEAEKSTLGSLQAQKNIPSTQSIRDDYSDDDFENEIEVEKVEPRKFQSNAKELSVSQSKKNTLNNAKRGGSSRRKMLATNPDTAVSQKTDDNIDTEIEFEEIEEEEEVIYEKEPLPVSSIISKNLRNKEDKDSGLKPESTLESESESESDLFSPPPPKPKAQTGKAGAQKQSTKRINASNSFVSENSASKSQKSATKHTATVTTSSTNSSTKPSAKPAAKPAAKSAAKSAVQPAVQPTSKSATKLATIQKPKSVPSGKAIKAKNIRVDLNESAPGLRRSGRVRVAPLQFWKNERILYTMKQDEEAHTKVPGIKEVFHREDEDSSDELTHSKKRKTTKRKARNNTLEETDPVIQRAVKRAKNLVKENSVSGLVHDYNSDGNITTERTEKMVLAWGNHISNNQFSSIPGSTHKLLIMYPNYNGTGTAAGMIVFDPNGEKPFKPSRETDYFFFVISGVVEANISENVISVGAGGSFRVPMGNYYSIKNLTEKEAKLFMVQAKDTAFSNALKEARKTDGTGNDEEEEEEEEDEE</sequence>
<evidence type="ECO:0000256" key="4">
    <source>
        <dbReference type="ARBA" id="ARBA00023242"/>
    </source>
</evidence>
<keyword evidence="9" id="KW-1185">Reference proteome</keyword>
<dbReference type="GO" id="GO:0005634">
    <property type="term" value="C:nucleus"/>
    <property type="evidence" value="ECO:0007669"/>
    <property type="project" value="UniProtKB-SubCell"/>
</dbReference>
<dbReference type="InterPro" id="IPR028929">
    <property type="entry name" value="Mif2_N"/>
</dbReference>
<dbReference type="AlphaFoldDB" id="A0A5E8BQX2"/>
<feature type="compositionally biased region" description="Polar residues" evidence="5">
    <location>
        <begin position="84"/>
        <end position="105"/>
    </location>
</feature>
<feature type="compositionally biased region" description="Polar residues" evidence="5">
    <location>
        <begin position="410"/>
        <end position="429"/>
    </location>
</feature>
<evidence type="ECO:0000313" key="9">
    <source>
        <dbReference type="Proteomes" id="UP000398389"/>
    </source>
</evidence>
<feature type="compositionally biased region" description="Polar residues" evidence="5">
    <location>
        <begin position="533"/>
        <end position="556"/>
    </location>
</feature>
<feature type="region of interest" description="Disordered" evidence="5">
    <location>
        <begin position="247"/>
        <end position="623"/>
    </location>
</feature>
<dbReference type="InterPro" id="IPR025974">
    <property type="entry name" value="Mif2/CENP-C_cupin"/>
</dbReference>
<comment type="similarity">
    <text evidence="2">Belongs to the CENP-C/MIF2 family.</text>
</comment>
<dbReference type="Proteomes" id="UP000398389">
    <property type="component" value="Unassembled WGS sequence"/>
</dbReference>
<feature type="compositionally biased region" description="Basic and acidic residues" evidence="5">
    <location>
        <begin position="490"/>
        <end position="499"/>
    </location>
</feature>
<evidence type="ECO:0000256" key="1">
    <source>
        <dbReference type="ARBA" id="ARBA00004123"/>
    </source>
</evidence>
<accession>A0A5E8BQX2</accession>
<dbReference type="InterPro" id="IPR011051">
    <property type="entry name" value="RmlC_Cupin_sf"/>
</dbReference>
<name>A0A5E8BQX2_9ASCO</name>
<feature type="compositionally biased region" description="Polar residues" evidence="5">
    <location>
        <begin position="223"/>
        <end position="236"/>
    </location>
</feature>
<dbReference type="RefSeq" id="XP_031854334.1">
    <property type="nucleotide sequence ID" value="XM_031998443.1"/>
</dbReference>
<feature type="compositionally biased region" description="Polar residues" evidence="5">
    <location>
        <begin position="371"/>
        <end position="386"/>
    </location>
</feature>
<feature type="region of interest" description="Disordered" evidence="5">
    <location>
        <begin position="221"/>
        <end position="240"/>
    </location>
</feature>
<dbReference type="PANTHER" id="PTHR16684:SF11">
    <property type="entry name" value="CENTROMERE PROTEIN C"/>
    <property type="match status" value="1"/>
</dbReference>
<protein>
    <recommendedName>
        <fullName evidence="10">Mif2/CENP-C cupin domain-containing protein</fullName>
    </recommendedName>
</protein>
<evidence type="ECO:0000259" key="7">
    <source>
        <dbReference type="Pfam" id="PF15624"/>
    </source>
</evidence>
<feature type="compositionally biased region" description="Low complexity" evidence="5">
    <location>
        <begin position="557"/>
        <end position="601"/>
    </location>
</feature>
<dbReference type="Pfam" id="PF15624">
    <property type="entry name" value="Mif2_N"/>
    <property type="match status" value="1"/>
</dbReference>
<reference evidence="8 9" key="1">
    <citation type="submission" date="2019-09" db="EMBL/GenBank/DDBJ databases">
        <authorList>
            <person name="Brejova B."/>
        </authorList>
    </citation>
    <scope>NUCLEOTIDE SEQUENCE [LARGE SCALE GENOMIC DNA]</scope>
</reference>
<dbReference type="GO" id="GO:0051455">
    <property type="term" value="P:spindle attachment to meiosis I kinetochore"/>
    <property type="evidence" value="ECO:0007669"/>
    <property type="project" value="TreeGrafter"/>
</dbReference>
<feature type="region of interest" description="Disordered" evidence="5">
    <location>
        <begin position="1"/>
        <end position="105"/>
    </location>
</feature>
<dbReference type="OrthoDB" id="1939643at2759"/>
<dbReference type="GeneID" id="43582543"/>
<dbReference type="InterPro" id="IPR028386">
    <property type="entry name" value="CENP-C/Mif2/cnp3"/>
</dbReference>
<feature type="region of interest" description="Disordered" evidence="5">
    <location>
        <begin position="870"/>
        <end position="894"/>
    </location>
</feature>
<dbReference type="Gene3D" id="2.60.120.10">
    <property type="entry name" value="Jelly Rolls"/>
    <property type="match status" value="1"/>
</dbReference>
<feature type="region of interest" description="Disordered" evidence="5">
    <location>
        <begin position="168"/>
        <end position="197"/>
    </location>
</feature>